<dbReference type="EMBL" id="JBHSAT010000004">
    <property type="protein sequence ID" value="MFC3877326.1"/>
    <property type="molecule type" value="Genomic_DNA"/>
</dbReference>
<gene>
    <name evidence="3" type="ORF">ACFOSX_08790</name>
</gene>
<evidence type="ECO:0000313" key="4">
    <source>
        <dbReference type="Proteomes" id="UP001595812"/>
    </source>
</evidence>
<dbReference type="Pfam" id="PF06724">
    <property type="entry name" value="DUF1206"/>
    <property type="match status" value="3"/>
</dbReference>
<keyword evidence="1" id="KW-0472">Membrane</keyword>
<protein>
    <submittedName>
        <fullName evidence="3">DUF1206 domain-containing protein</fullName>
    </submittedName>
</protein>
<reference evidence="4" key="1">
    <citation type="journal article" date="2019" name="Int. J. Syst. Evol. Microbiol.">
        <title>The Global Catalogue of Microorganisms (GCM) 10K type strain sequencing project: providing services to taxonomists for standard genome sequencing and annotation.</title>
        <authorList>
            <consortium name="The Broad Institute Genomics Platform"/>
            <consortium name="The Broad Institute Genome Sequencing Center for Infectious Disease"/>
            <person name="Wu L."/>
            <person name="Ma J."/>
        </authorList>
    </citation>
    <scope>NUCLEOTIDE SEQUENCE [LARGE SCALE GENOMIC DNA]</scope>
    <source>
        <strain evidence="4">CECT 8979</strain>
    </source>
</reference>
<dbReference type="RefSeq" id="WP_386099398.1">
    <property type="nucleotide sequence ID" value="NZ_JBHSAT010000004.1"/>
</dbReference>
<feature type="transmembrane region" description="Helical" evidence="1">
    <location>
        <begin position="184"/>
        <end position="203"/>
    </location>
</feature>
<name>A0ABV8AKL3_9FLAO</name>
<feature type="transmembrane region" description="Helical" evidence="1">
    <location>
        <begin position="12"/>
        <end position="32"/>
    </location>
</feature>
<evidence type="ECO:0000259" key="2">
    <source>
        <dbReference type="Pfam" id="PF06724"/>
    </source>
</evidence>
<keyword evidence="1" id="KW-0812">Transmembrane</keyword>
<keyword evidence="1" id="KW-1133">Transmembrane helix</keyword>
<feature type="domain" description="DUF1206" evidence="2">
    <location>
        <begin position="11"/>
        <end position="75"/>
    </location>
</feature>
<organism evidence="3 4">
    <name type="scientific">Winogradskyella maritima</name>
    <dbReference type="NCBI Taxonomy" id="1517766"/>
    <lineage>
        <taxon>Bacteria</taxon>
        <taxon>Pseudomonadati</taxon>
        <taxon>Bacteroidota</taxon>
        <taxon>Flavobacteriia</taxon>
        <taxon>Flavobacteriales</taxon>
        <taxon>Flavobacteriaceae</taxon>
        <taxon>Winogradskyella</taxon>
    </lineage>
</organism>
<comment type="caution">
    <text evidence="3">The sequence shown here is derived from an EMBL/GenBank/DDBJ whole genome shotgun (WGS) entry which is preliminary data.</text>
</comment>
<evidence type="ECO:0000256" key="1">
    <source>
        <dbReference type="SAM" id="Phobius"/>
    </source>
</evidence>
<feature type="transmembrane region" description="Helical" evidence="1">
    <location>
        <begin position="52"/>
        <end position="71"/>
    </location>
</feature>
<proteinExistence type="predicted"/>
<feature type="domain" description="DUF1206" evidence="2">
    <location>
        <begin position="92"/>
        <end position="157"/>
    </location>
</feature>
<sequence length="254" mass="27478">MSEKREKVARFGIISKGIVYSIVGILTAMSAFNLGGGQSGSRDALSFLAEQSYGKVLLFIMGLGLLSYAFFRFYQVGNASEEDSKKSAIKKVGYAISGIIYLGLSVYSFTLLSGNSSGNSSDFLNFIHNETTKTMVLFLIALGLLAKGIYELYRAYSKKYKEDIGATLGTNAEGVFLKWARFGITSRALVFIIMGFLTGRGALKNDSSLGSKTDAFSFIKQEFGATVLGLIAIGLVGYGVFLFIKSKYAKVALK</sequence>
<feature type="transmembrane region" description="Helical" evidence="1">
    <location>
        <begin position="92"/>
        <end position="114"/>
    </location>
</feature>
<dbReference type="Proteomes" id="UP001595812">
    <property type="component" value="Unassembled WGS sequence"/>
</dbReference>
<dbReference type="InterPro" id="IPR009597">
    <property type="entry name" value="DUF1206"/>
</dbReference>
<feature type="transmembrane region" description="Helical" evidence="1">
    <location>
        <begin position="134"/>
        <end position="153"/>
    </location>
</feature>
<feature type="transmembrane region" description="Helical" evidence="1">
    <location>
        <begin position="223"/>
        <end position="244"/>
    </location>
</feature>
<accession>A0ABV8AKL3</accession>
<feature type="domain" description="DUF1206" evidence="2">
    <location>
        <begin position="182"/>
        <end position="248"/>
    </location>
</feature>
<evidence type="ECO:0000313" key="3">
    <source>
        <dbReference type="EMBL" id="MFC3877326.1"/>
    </source>
</evidence>
<keyword evidence="4" id="KW-1185">Reference proteome</keyword>